<keyword evidence="5" id="KW-1185">Reference proteome</keyword>
<evidence type="ECO:0000256" key="2">
    <source>
        <dbReference type="SAM" id="MobiDB-lite"/>
    </source>
</evidence>
<gene>
    <name evidence="4" type="ORF">DPMN_110587</name>
</gene>
<feature type="compositionally biased region" description="Basic and acidic residues" evidence="2">
    <location>
        <begin position="46"/>
        <end position="61"/>
    </location>
</feature>
<feature type="domain" description="CCHC-type" evidence="3">
    <location>
        <begin position="150"/>
        <end position="167"/>
    </location>
</feature>
<feature type="region of interest" description="Disordered" evidence="2">
    <location>
        <begin position="163"/>
        <end position="185"/>
    </location>
</feature>
<dbReference type="InterPro" id="IPR036875">
    <property type="entry name" value="Znf_CCHC_sf"/>
</dbReference>
<protein>
    <recommendedName>
        <fullName evidence="3">CCHC-type domain-containing protein</fullName>
    </recommendedName>
</protein>
<organism evidence="4 5">
    <name type="scientific">Dreissena polymorpha</name>
    <name type="common">Zebra mussel</name>
    <name type="synonym">Mytilus polymorpha</name>
    <dbReference type="NCBI Taxonomy" id="45954"/>
    <lineage>
        <taxon>Eukaryota</taxon>
        <taxon>Metazoa</taxon>
        <taxon>Spiralia</taxon>
        <taxon>Lophotrochozoa</taxon>
        <taxon>Mollusca</taxon>
        <taxon>Bivalvia</taxon>
        <taxon>Autobranchia</taxon>
        <taxon>Heteroconchia</taxon>
        <taxon>Euheterodonta</taxon>
        <taxon>Imparidentia</taxon>
        <taxon>Neoheterodontei</taxon>
        <taxon>Myida</taxon>
        <taxon>Dreissenoidea</taxon>
        <taxon>Dreissenidae</taxon>
        <taxon>Dreissena</taxon>
    </lineage>
</organism>
<keyword evidence="1" id="KW-0862">Zinc</keyword>
<evidence type="ECO:0000313" key="4">
    <source>
        <dbReference type="EMBL" id="KAH3837207.1"/>
    </source>
</evidence>
<evidence type="ECO:0000256" key="1">
    <source>
        <dbReference type="PROSITE-ProRule" id="PRU00047"/>
    </source>
</evidence>
<feature type="compositionally biased region" description="Basic residues" evidence="2">
    <location>
        <begin position="163"/>
        <end position="174"/>
    </location>
</feature>
<dbReference type="SUPFAM" id="SSF57756">
    <property type="entry name" value="Retrovirus zinc finger-like domains"/>
    <property type="match status" value="1"/>
</dbReference>
<dbReference type="GO" id="GO:0008270">
    <property type="term" value="F:zinc ion binding"/>
    <property type="evidence" value="ECO:0007669"/>
    <property type="project" value="UniProtKB-KW"/>
</dbReference>
<evidence type="ECO:0000313" key="5">
    <source>
        <dbReference type="Proteomes" id="UP000828390"/>
    </source>
</evidence>
<reference evidence="4" key="1">
    <citation type="journal article" date="2019" name="bioRxiv">
        <title>The Genome of the Zebra Mussel, Dreissena polymorpha: A Resource for Invasive Species Research.</title>
        <authorList>
            <person name="McCartney M.A."/>
            <person name="Auch B."/>
            <person name="Kono T."/>
            <person name="Mallez S."/>
            <person name="Zhang Y."/>
            <person name="Obille A."/>
            <person name="Becker A."/>
            <person name="Abrahante J.E."/>
            <person name="Garbe J."/>
            <person name="Badalamenti J.P."/>
            <person name="Herman A."/>
            <person name="Mangelson H."/>
            <person name="Liachko I."/>
            <person name="Sullivan S."/>
            <person name="Sone E.D."/>
            <person name="Koren S."/>
            <person name="Silverstein K.A.T."/>
            <person name="Beckman K.B."/>
            <person name="Gohl D.M."/>
        </authorList>
    </citation>
    <scope>NUCLEOTIDE SEQUENCE</scope>
    <source>
        <strain evidence="4">Duluth1</strain>
        <tissue evidence="4">Whole animal</tissue>
    </source>
</reference>
<sequence length="426" mass="47231">MVDMLNKRLSQFMGTAETSQPRYGSRPSVMERRCYTCGSKFHLKRKYPDNGRKSRDEEKTTSGKPSVFDANVTLRERLSLKPLKVTDATVFDSHDSPSVHAECCCSSSKQIKKLGMVVERLGQSLDKQMWKFGSTSPAYRHKRNDKEKDRRCYLCGSQKHLKRQCPNNRRRKQGQKVTTSTKPGELQRDIVHTVGGIRVLSGSHMLPNLDTSTQEKRIRRESLIQRTLQEGGSKDNNTRKMQKPPWSQPAHETADAGSASVKYDAGIKKKTAVFLGDLKGHQSTVIPKTKTTVLSPADVQNRHSSGVLKEVILKQDDKRCLMSVPTCSATTPVTSGLPGKARGRASGEKELIVKVQAATIADLQKRNIVITDEGYTVFARETSCNSVTGERSACLGEICGGTASLGDIIIGYDNGEFVFSIQYEPC</sequence>
<dbReference type="InterPro" id="IPR001878">
    <property type="entry name" value="Znf_CCHC"/>
</dbReference>
<reference evidence="4" key="2">
    <citation type="submission" date="2020-11" db="EMBL/GenBank/DDBJ databases">
        <authorList>
            <person name="McCartney M.A."/>
            <person name="Auch B."/>
            <person name="Kono T."/>
            <person name="Mallez S."/>
            <person name="Becker A."/>
            <person name="Gohl D.M."/>
            <person name="Silverstein K.A.T."/>
            <person name="Koren S."/>
            <person name="Bechman K.B."/>
            <person name="Herman A."/>
            <person name="Abrahante J.E."/>
            <person name="Garbe J."/>
        </authorList>
    </citation>
    <scope>NUCLEOTIDE SEQUENCE</scope>
    <source>
        <strain evidence="4">Duluth1</strain>
        <tissue evidence="4">Whole animal</tissue>
    </source>
</reference>
<comment type="caution">
    <text evidence="4">The sequence shown here is derived from an EMBL/GenBank/DDBJ whole genome shotgun (WGS) entry which is preliminary data.</text>
</comment>
<accession>A0A9D4KD93</accession>
<dbReference type="PROSITE" id="PS50158">
    <property type="entry name" value="ZF_CCHC"/>
    <property type="match status" value="1"/>
</dbReference>
<feature type="region of interest" description="Disordered" evidence="2">
    <location>
        <begin position="46"/>
        <end position="67"/>
    </location>
</feature>
<dbReference type="SMART" id="SM00343">
    <property type="entry name" value="ZnF_C2HC"/>
    <property type="match status" value="2"/>
</dbReference>
<dbReference type="Gene3D" id="4.10.60.10">
    <property type="entry name" value="Zinc finger, CCHC-type"/>
    <property type="match status" value="1"/>
</dbReference>
<dbReference type="EMBL" id="JAIWYP010000004">
    <property type="protein sequence ID" value="KAH3837207.1"/>
    <property type="molecule type" value="Genomic_DNA"/>
</dbReference>
<dbReference type="GO" id="GO:0003676">
    <property type="term" value="F:nucleic acid binding"/>
    <property type="evidence" value="ECO:0007669"/>
    <property type="project" value="InterPro"/>
</dbReference>
<keyword evidence="1" id="KW-0479">Metal-binding</keyword>
<name>A0A9D4KD93_DREPO</name>
<proteinExistence type="predicted"/>
<dbReference type="AlphaFoldDB" id="A0A9D4KD93"/>
<dbReference type="Proteomes" id="UP000828390">
    <property type="component" value="Unassembled WGS sequence"/>
</dbReference>
<keyword evidence="1" id="KW-0863">Zinc-finger</keyword>
<evidence type="ECO:0000259" key="3">
    <source>
        <dbReference type="PROSITE" id="PS50158"/>
    </source>
</evidence>
<feature type="region of interest" description="Disordered" evidence="2">
    <location>
        <begin position="226"/>
        <end position="257"/>
    </location>
</feature>